<dbReference type="PROSITE" id="PS00109">
    <property type="entry name" value="PROTEIN_KINASE_TYR"/>
    <property type="match status" value="1"/>
</dbReference>
<dbReference type="GeneID" id="7449204"/>
<keyword evidence="8" id="KW-1185">Reference proteome</keyword>
<keyword evidence="2" id="KW-0808">Transferase</keyword>
<proteinExistence type="predicted"/>
<dbReference type="OMA" id="NAVEWES"/>
<evidence type="ECO:0000256" key="2">
    <source>
        <dbReference type="ARBA" id="ARBA00022679"/>
    </source>
</evidence>
<evidence type="ECO:0000256" key="3">
    <source>
        <dbReference type="ARBA" id="ARBA00022741"/>
    </source>
</evidence>
<reference evidence="7 8" key="2">
    <citation type="journal article" date="2008" name="Nature">
        <title>The Phaeodactylum genome reveals the evolutionary history of diatom genomes.</title>
        <authorList>
            <person name="Bowler C."/>
            <person name="Allen A.E."/>
            <person name="Badger J.H."/>
            <person name="Grimwood J."/>
            <person name="Jabbari K."/>
            <person name="Kuo A."/>
            <person name="Maheswari U."/>
            <person name="Martens C."/>
            <person name="Maumus F."/>
            <person name="Otillar R.P."/>
            <person name="Rayko E."/>
            <person name="Salamov A."/>
            <person name="Vandepoele K."/>
            <person name="Beszteri B."/>
            <person name="Gruber A."/>
            <person name="Heijde M."/>
            <person name="Katinka M."/>
            <person name="Mock T."/>
            <person name="Valentin K."/>
            <person name="Verret F."/>
            <person name="Berges J.A."/>
            <person name="Brownlee C."/>
            <person name="Cadoret J.P."/>
            <person name="Chiovitti A."/>
            <person name="Choi C.J."/>
            <person name="Coesel S."/>
            <person name="De Martino A."/>
            <person name="Detter J.C."/>
            <person name="Durkin C."/>
            <person name="Falciatore A."/>
            <person name="Fournet J."/>
            <person name="Haruta M."/>
            <person name="Huysman M.J."/>
            <person name="Jenkins B.D."/>
            <person name="Jiroutova K."/>
            <person name="Jorgensen R.E."/>
            <person name="Joubert Y."/>
            <person name="Kaplan A."/>
            <person name="Kroger N."/>
            <person name="Kroth P.G."/>
            <person name="La Roche J."/>
            <person name="Lindquist E."/>
            <person name="Lommer M."/>
            <person name="Martin-Jezequel V."/>
            <person name="Lopez P.J."/>
            <person name="Lucas S."/>
            <person name="Mangogna M."/>
            <person name="McGinnis K."/>
            <person name="Medlin L.K."/>
            <person name="Montsant A."/>
            <person name="Oudot-Le Secq M.P."/>
            <person name="Napoli C."/>
            <person name="Obornik M."/>
            <person name="Parker M.S."/>
            <person name="Petit J.L."/>
            <person name="Porcel B.M."/>
            <person name="Poulsen N."/>
            <person name="Robison M."/>
            <person name="Rychlewski L."/>
            <person name="Rynearson T.A."/>
            <person name="Schmutz J."/>
            <person name="Shapiro H."/>
            <person name="Siaut M."/>
            <person name="Stanley M."/>
            <person name="Sussman M.R."/>
            <person name="Taylor A.R."/>
            <person name="Vardi A."/>
            <person name="von Dassow P."/>
            <person name="Vyverman W."/>
            <person name="Willis A."/>
            <person name="Wyrwicz L.S."/>
            <person name="Rokhsar D.S."/>
            <person name="Weissenbach J."/>
            <person name="Armbrust E.V."/>
            <person name="Green B.R."/>
            <person name="Van de Peer Y."/>
            <person name="Grigoriev I.V."/>
        </authorList>
    </citation>
    <scope>NUCLEOTIDE SEQUENCE [LARGE SCALE GENOMIC DNA]</scope>
    <source>
        <strain evidence="7 8">CCMP1335</strain>
    </source>
</reference>
<evidence type="ECO:0000259" key="6">
    <source>
        <dbReference type="PROSITE" id="PS50011"/>
    </source>
</evidence>
<feature type="domain" description="Protein kinase" evidence="6">
    <location>
        <begin position="1"/>
        <end position="293"/>
    </location>
</feature>
<dbReference type="EMBL" id="CP001160">
    <property type="protein sequence ID" value="ACI64508.1"/>
    <property type="molecule type" value="Genomic_DNA"/>
</dbReference>
<dbReference type="HOGENOM" id="CLU_000288_63_14_1"/>
<dbReference type="PANTHER" id="PTHR24345">
    <property type="entry name" value="SERINE/THREONINE-PROTEIN KINASE PLK"/>
    <property type="match status" value="1"/>
</dbReference>
<dbReference type="Pfam" id="PF00069">
    <property type="entry name" value="Pkinase"/>
    <property type="match status" value="1"/>
</dbReference>
<dbReference type="InterPro" id="IPR000719">
    <property type="entry name" value="Prot_kinase_dom"/>
</dbReference>
<dbReference type="GO" id="GO:0005524">
    <property type="term" value="F:ATP binding"/>
    <property type="evidence" value="ECO:0007669"/>
    <property type="project" value="UniProtKB-KW"/>
</dbReference>
<dbReference type="Gene3D" id="1.10.510.10">
    <property type="entry name" value="Transferase(Phosphotransferase) domain 1"/>
    <property type="match status" value="1"/>
</dbReference>
<dbReference type="PANTHER" id="PTHR24345:SF91">
    <property type="entry name" value="SERINE_THREONINE-PROTEIN KINASE PLK4"/>
    <property type="match status" value="1"/>
</dbReference>
<organism evidence="7 8">
    <name type="scientific">Thalassiosira pseudonana</name>
    <name type="common">Marine diatom</name>
    <name type="synonym">Cyclotella nana</name>
    <dbReference type="NCBI Taxonomy" id="35128"/>
    <lineage>
        <taxon>Eukaryota</taxon>
        <taxon>Sar</taxon>
        <taxon>Stramenopiles</taxon>
        <taxon>Ochrophyta</taxon>
        <taxon>Bacillariophyta</taxon>
        <taxon>Coscinodiscophyceae</taxon>
        <taxon>Thalassiosirophycidae</taxon>
        <taxon>Thalassiosirales</taxon>
        <taxon>Thalassiosiraceae</taxon>
        <taxon>Thalassiosira</taxon>
    </lineage>
</organism>
<dbReference type="PaxDb" id="35128-Thaps6885"/>
<gene>
    <name evidence="7" type="ORF">THAPS_6885</name>
</gene>
<evidence type="ECO:0000256" key="1">
    <source>
        <dbReference type="ARBA" id="ARBA00022527"/>
    </source>
</evidence>
<dbReference type="SUPFAM" id="SSF56112">
    <property type="entry name" value="Protein kinase-like (PK-like)"/>
    <property type="match status" value="1"/>
</dbReference>
<accession>B5YMR8</accession>
<dbReference type="PROSITE" id="PS50011">
    <property type="entry name" value="PROTEIN_KINASE_DOM"/>
    <property type="match status" value="1"/>
</dbReference>
<dbReference type="InterPro" id="IPR011009">
    <property type="entry name" value="Kinase-like_dom_sf"/>
</dbReference>
<dbReference type="eggNOG" id="KOG4717">
    <property type="taxonomic scope" value="Eukaryota"/>
</dbReference>
<dbReference type="RefSeq" id="XP_002295791.1">
    <property type="nucleotide sequence ID" value="XM_002295755.1"/>
</dbReference>
<name>B5YMR8_THAPS</name>
<dbReference type="InParanoid" id="B5YMR8"/>
<keyword evidence="1" id="KW-0723">Serine/threonine-protein kinase</keyword>
<keyword evidence="5" id="KW-0067">ATP-binding</keyword>
<reference evidence="7 8" key="1">
    <citation type="journal article" date="2004" name="Science">
        <title>The genome of the diatom Thalassiosira pseudonana: ecology, evolution, and metabolism.</title>
        <authorList>
            <person name="Armbrust E.V."/>
            <person name="Berges J.A."/>
            <person name="Bowler C."/>
            <person name="Green B.R."/>
            <person name="Martinez D."/>
            <person name="Putnam N.H."/>
            <person name="Zhou S."/>
            <person name="Allen A.E."/>
            <person name="Apt K.E."/>
            <person name="Bechner M."/>
            <person name="Brzezinski M.A."/>
            <person name="Chaal B.K."/>
            <person name="Chiovitti A."/>
            <person name="Davis A.K."/>
            <person name="Demarest M.S."/>
            <person name="Detter J.C."/>
            <person name="Glavina T."/>
            <person name="Goodstein D."/>
            <person name="Hadi M.Z."/>
            <person name="Hellsten U."/>
            <person name="Hildebrand M."/>
            <person name="Jenkins B.D."/>
            <person name="Jurka J."/>
            <person name="Kapitonov V.V."/>
            <person name="Kroger N."/>
            <person name="Lau W.W."/>
            <person name="Lane T.W."/>
            <person name="Larimer F.W."/>
            <person name="Lippmeier J.C."/>
            <person name="Lucas S."/>
            <person name="Medina M."/>
            <person name="Montsant A."/>
            <person name="Obornik M."/>
            <person name="Parker M.S."/>
            <person name="Palenik B."/>
            <person name="Pazour G.J."/>
            <person name="Richardson P.M."/>
            <person name="Rynearson T.A."/>
            <person name="Saito M.A."/>
            <person name="Schwartz D.C."/>
            <person name="Thamatrakoln K."/>
            <person name="Valentin K."/>
            <person name="Vardi A."/>
            <person name="Wilkerson F.P."/>
            <person name="Rokhsar D.S."/>
        </authorList>
    </citation>
    <scope>NUCLEOTIDE SEQUENCE [LARGE SCALE GENOMIC DNA]</scope>
    <source>
        <strain evidence="7 8">CCMP1335</strain>
    </source>
</reference>
<evidence type="ECO:0000313" key="7">
    <source>
        <dbReference type="EMBL" id="ACI64508.1"/>
    </source>
</evidence>
<evidence type="ECO:0000256" key="4">
    <source>
        <dbReference type="ARBA" id="ARBA00022777"/>
    </source>
</evidence>
<keyword evidence="4" id="KW-0418">Kinase</keyword>
<evidence type="ECO:0000256" key="5">
    <source>
        <dbReference type="ARBA" id="ARBA00022840"/>
    </source>
</evidence>
<evidence type="ECO:0000313" key="8">
    <source>
        <dbReference type="Proteomes" id="UP000001449"/>
    </source>
</evidence>
<dbReference type="KEGG" id="tps:THAPS_6885"/>
<dbReference type="STRING" id="35128.B5YMR8"/>
<dbReference type="GO" id="GO:0004674">
    <property type="term" value="F:protein serine/threonine kinase activity"/>
    <property type="evidence" value="ECO:0007669"/>
    <property type="project" value="UniProtKB-KW"/>
</dbReference>
<keyword evidence="3" id="KW-0547">Nucleotide-binding</keyword>
<protein>
    <recommendedName>
        <fullName evidence="6">Protein kinase domain-containing protein</fullName>
    </recommendedName>
</protein>
<dbReference type="FunFam" id="1.10.510.10:FF:001786">
    <property type="entry name" value="Ser/thr kinase"/>
    <property type="match status" value="1"/>
</dbReference>
<dbReference type="InterPro" id="IPR008266">
    <property type="entry name" value="Tyr_kinase_AS"/>
</dbReference>
<dbReference type="AlphaFoldDB" id="B5YMR8"/>
<sequence length="302" mass="34491">METKTSDSKWETTDEYVAIKVDRRRTMQQLHSAKLLQRNPENPWKEIAALQMLGSDHPNVISLLGAFADDLCLYEVMPYYSGGNLSAYMHAHQNGLPEAQARGIFLQIINGLHFMHSRGVCHHDISTENILFKEDENSLRCIIVDFGMCLRTPHNYPDDPIGTTDDITDVSMGTQRRLIVSRNHCGKLRFMAPEIYQKKDCFDGLAVDIWSVGVVLFILLTGRQPYEKPDEIKDAGYHDLVDMSYYWNASKVNPCFSWGHAVSNEATDLLKNMMCPDPRERATLGWIGSHDWLREKQIGVQQ</sequence>
<dbReference type="Proteomes" id="UP000001449">
    <property type="component" value="Chromosome 7"/>
</dbReference>